<dbReference type="RefSeq" id="WP_347336858.1">
    <property type="nucleotide sequence ID" value="NZ_FMZW01000001.1"/>
</dbReference>
<keyword evidence="2" id="KW-0808">Transferase</keyword>
<feature type="domain" description="BioF2-like acetyltransferase" evidence="1">
    <location>
        <begin position="212"/>
        <end position="340"/>
    </location>
</feature>
<reference evidence="2 3" key="1">
    <citation type="submission" date="2016-10" db="EMBL/GenBank/DDBJ databases">
        <authorList>
            <person name="de Groot N.N."/>
        </authorList>
    </citation>
    <scope>NUCLEOTIDE SEQUENCE [LARGE SCALE GENOMIC DNA]</scope>
    <source>
        <strain evidence="2 3">R5</strain>
    </source>
</reference>
<sequence>MASDAVSLADTTSVADAAAATAPFRVKIVTRDEIAGCPAWEASFADLRKDHRYYEILEDTLRERVEYRYFAIIDRAGCLHAVQPFFLLDQDVLEGLGAQWQPLLARIRGFVPGFLKMRTLMVGCFAGEGHLAGSSTVPSGKIAEILCGEIVTLARSCRAQLIVLKEFPARYRPVLDCFVRRGFARAPSMPMTALNIEHDDFDAYMQNALPRSARWQLRKKFKATDGETIALTVTDDARDAVDEIYPLYLQVFDRSKFRFEKLTADYLRRLGSDMKDKVRFFIWRRGGKVIAFSLCMVEGDSLFWEYVGLDYAVALDLHLYYYTIRDMMNWAIANGYRWLRSTGLSYEPKFRMRHELDPLDLYVRLRSPLPNAIFRLLLPWIVPARYDKTLRKFANYREVW</sequence>
<gene>
    <name evidence="2" type="ORF">SAMN05216337_1001411</name>
</gene>
<organism evidence="2 3">
    <name type="scientific">Bradyrhizobium brasilense</name>
    <dbReference type="NCBI Taxonomy" id="1419277"/>
    <lineage>
        <taxon>Bacteria</taxon>
        <taxon>Pseudomonadati</taxon>
        <taxon>Pseudomonadota</taxon>
        <taxon>Alphaproteobacteria</taxon>
        <taxon>Hyphomicrobiales</taxon>
        <taxon>Nitrobacteraceae</taxon>
        <taxon>Bradyrhizobium</taxon>
    </lineage>
</organism>
<dbReference type="InterPro" id="IPR038740">
    <property type="entry name" value="BioF2-like_GNAT_dom"/>
</dbReference>
<name>A0A1G6JCG4_9BRAD</name>
<evidence type="ECO:0000313" key="3">
    <source>
        <dbReference type="Proteomes" id="UP000199245"/>
    </source>
</evidence>
<evidence type="ECO:0000259" key="1">
    <source>
        <dbReference type="Pfam" id="PF13480"/>
    </source>
</evidence>
<accession>A0A1G6JCG4</accession>
<dbReference type="AlphaFoldDB" id="A0A1G6JCG4"/>
<dbReference type="GO" id="GO:0016740">
    <property type="term" value="F:transferase activity"/>
    <property type="evidence" value="ECO:0007669"/>
    <property type="project" value="UniProtKB-KW"/>
</dbReference>
<dbReference type="Gene3D" id="3.40.630.30">
    <property type="match status" value="1"/>
</dbReference>
<protein>
    <submittedName>
        <fullName evidence="2">Acetyltransferase (GNAT) domain-containing protein</fullName>
    </submittedName>
</protein>
<dbReference type="Proteomes" id="UP000199245">
    <property type="component" value="Unassembled WGS sequence"/>
</dbReference>
<proteinExistence type="predicted"/>
<dbReference type="InterPro" id="IPR016181">
    <property type="entry name" value="Acyl_CoA_acyltransferase"/>
</dbReference>
<dbReference type="EMBL" id="FMZW01000001">
    <property type="protein sequence ID" value="SDC16504.1"/>
    <property type="molecule type" value="Genomic_DNA"/>
</dbReference>
<dbReference type="SUPFAM" id="SSF55729">
    <property type="entry name" value="Acyl-CoA N-acyltransferases (Nat)"/>
    <property type="match status" value="1"/>
</dbReference>
<evidence type="ECO:0000313" key="2">
    <source>
        <dbReference type="EMBL" id="SDC16504.1"/>
    </source>
</evidence>
<dbReference type="Pfam" id="PF13480">
    <property type="entry name" value="Acetyltransf_6"/>
    <property type="match status" value="1"/>
</dbReference>